<feature type="non-terminal residue" evidence="1">
    <location>
        <position position="1"/>
    </location>
</feature>
<accession>A0A5E4C6H2</accession>
<evidence type="ECO:0000313" key="1">
    <source>
        <dbReference type="EMBL" id="VTJ76739.1"/>
    </source>
</evidence>
<dbReference type="AlphaFoldDB" id="A0A5E4C6H2"/>
<evidence type="ECO:0000313" key="2">
    <source>
        <dbReference type="Proteomes" id="UP000335636"/>
    </source>
</evidence>
<proteinExistence type="predicted"/>
<gene>
    <name evidence="1" type="ORF">MONAX_5E012159</name>
</gene>
<sequence>PFNHIKSSLLGSTSDSNLNKYSTINKIPQLTLNFSDVKTEKKNTSPPSSDKTIIAPKVKDRTHNVTEKVTQ</sequence>
<feature type="non-terminal residue" evidence="1">
    <location>
        <position position="71"/>
    </location>
</feature>
<keyword evidence="2" id="KW-1185">Reference proteome</keyword>
<dbReference type="EMBL" id="CABDUW010000917">
    <property type="protein sequence ID" value="VTJ76739.1"/>
    <property type="molecule type" value="Genomic_DNA"/>
</dbReference>
<reference evidence="1" key="1">
    <citation type="submission" date="2019-04" db="EMBL/GenBank/DDBJ databases">
        <authorList>
            <person name="Alioto T."/>
            <person name="Alioto T."/>
        </authorList>
    </citation>
    <scope>NUCLEOTIDE SEQUENCE [LARGE SCALE GENOMIC DNA]</scope>
</reference>
<comment type="caution">
    <text evidence="1">The sequence shown here is derived from an EMBL/GenBank/DDBJ whole genome shotgun (WGS) entry which is preliminary data.</text>
</comment>
<organism evidence="1 2">
    <name type="scientific">Marmota monax</name>
    <name type="common">Woodchuck</name>
    <dbReference type="NCBI Taxonomy" id="9995"/>
    <lineage>
        <taxon>Eukaryota</taxon>
        <taxon>Metazoa</taxon>
        <taxon>Chordata</taxon>
        <taxon>Craniata</taxon>
        <taxon>Vertebrata</taxon>
        <taxon>Euteleostomi</taxon>
        <taxon>Mammalia</taxon>
        <taxon>Eutheria</taxon>
        <taxon>Euarchontoglires</taxon>
        <taxon>Glires</taxon>
        <taxon>Rodentia</taxon>
        <taxon>Sciuromorpha</taxon>
        <taxon>Sciuridae</taxon>
        <taxon>Xerinae</taxon>
        <taxon>Marmotini</taxon>
        <taxon>Marmota</taxon>
    </lineage>
</organism>
<dbReference type="Proteomes" id="UP000335636">
    <property type="component" value="Unassembled WGS sequence"/>
</dbReference>
<protein>
    <submittedName>
        <fullName evidence="1">Uncharacterized protein</fullName>
    </submittedName>
</protein>
<name>A0A5E4C6H2_MARMO</name>